<name>A0A2Z7B5L5_9LAMI</name>
<evidence type="ECO:0000313" key="2">
    <source>
        <dbReference type="EMBL" id="KZV29804.1"/>
    </source>
</evidence>
<reference evidence="2 3" key="1">
    <citation type="journal article" date="2015" name="Proc. Natl. Acad. Sci. U.S.A.">
        <title>The resurrection genome of Boea hygrometrica: A blueprint for survival of dehydration.</title>
        <authorList>
            <person name="Xiao L."/>
            <person name="Yang G."/>
            <person name="Zhang L."/>
            <person name="Yang X."/>
            <person name="Zhao S."/>
            <person name="Ji Z."/>
            <person name="Zhou Q."/>
            <person name="Hu M."/>
            <person name="Wang Y."/>
            <person name="Chen M."/>
            <person name="Xu Y."/>
            <person name="Jin H."/>
            <person name="Xiao X."/>
            <person name="Hu G."/>
            <person name="Bao F."/>
            <person name="Hu Y."/>
            <person name="Wan P."/>
            <person name="Li L."/>
            <person name="Deng X."/>
            <person name="Kuang T."/>
            <person name="Xiang C."/>
            <person name="Zhu J.K."/>
            <person name="Oliver M.J."/>
            <person name="He Y."/>
        </authorList>
    </citation>
    <scope>NUCLEOTIDE SEQUENCE [LARGE SCALE GENOMIC DNA]</scope>
    <source>
        <strain evidence="3">cv. XS01</strain>
    </source>
</reference>
<accession>A0A2Z7B5L5</accession>
<feature type="region of interest" description="Disordered" evidence="1">
    <location>
        <begin position="63"/>
        <end position="90"/>
    </location>
</feature>
<proteinExistence type="predicted"/>
<dbReference type="EMBL" id="KV009052">
    <property type="protein sequence ID" value="KZV29804.1"/>
    <property type="molecule type" value="Genomic_DNA"/>
</dbReference>
<organism evidence="2 3">
    <name type="scientific">Dorcoceras hygrometricum</name>
    <dbReference type="NCBI Taxonomy" id="472368"/>
    <lineage>
        <taxon>Eukaryota</taxon>
        <taxon>Viridiplantae</taxon>
        <taxon>Streptophyta</taxon>
        <taxon>Embryophyta</taxon>
        <taxon>Tracheophyta</taxon>
        <taxon>Spermatophyta</taxon>
        <taxon>Magnoliopsida</taxon>
        <taxon>eudicotyledons</taxon>
        <taxon>Gunneridae</taxon>
        <taxon>Pentapetalae</taxon>
        <taxon>asterids</taxon>
        <taxon>lamiids</taxon>
        <taxon>Lamiales</taxon>
        <taxon>Gesneriaceae</taxon>
        <taxon>Didymocarpoideae</taxon>
        <taxon>Trichosporeae</taxon>
        <taxon>Loxocarpinae</taxon>
        <taxon>Dorcoceras</taxon>
    </lineage>
</organism>
<sequence length="174" mass="18972">MGPISNIGPKTLRAARDRPELNPKIVHGARPRTAATSAALTCAIVRHRTAHIGRPATSLLARPSADAQHPAAHSRSATITPIARPAHDRRRDIVRPVAEIQARHGAQHRPTTAQRLALDKASAQVARTHAHERGAPSHTAAAGGRIKNLIFRSKNFKIRYNKTVIVLIRSETWL</sequence>
<feature type="region of interest" description="Disordered" evidence="1">
    <location>
        <begin position="1"/>
        <end position="21"/>
    </location>
</feature>
<protein>
    <submittedName>
        <fullName evidence="2">Serine/arginine repetitive matrix protein 1-like</fullName>
    </submittedName>
</protein>
<keyword evidence="3" id="KW-1185">Reference proteome</keyword>
<dbReference type="Proteomes" id="UP000250235">
    <property type="component" value="Unassembled WGS sequence"/>
</dbReference>
<dbReference type="AlphaFoldDB" id="A0A2Z7B5L5"/>
<gene>
    <name evidence="2" type="ORF">F511_44053</name>
</gene>
<evidence type="ECO:0000313" key="3">
    <source>
        <dbReference type="Proteomes" id="UP000250235"/>
    </source>
</evidence>
<evidence type="ECO:0000256" key="1">
    <source>
        <dbReference type="SAM" id="MobiDB-lite"/>
    </source>
</evidence>